<comment type="subunit">
    <text evidence="9">Identified in ESR1 or NR3C1/GCR steroid receptor-chaperone complexes. Found in HSP90 chaperone complexes with kinase clients LCK or EIF2AK1. Two monomers associate with one HSP90 homodimer. Interacts with HSP90AA1. Interacts with HSP90AB1; PPID and FKBP4 compete for binding to HSP90AB1 and the interaction is mutually exclusive with the PPID:HSPA8 interaction. Interacts with HSPA8; PPID and STIP1 but not FKBP4 compete for binding to HSPA8 and the interaction is mutually exclusive with the PPID:HSP90AB1 interaction. Interacts with S100A1 and S100A2; the interactions dissociate the PPID:HSP90AA1 interaction. Interacts with S100A6. Interacts with MYB, ILF2, XRCC6, RACK1 and RPS3. Interacts with cytoplasmic dynein 1 intermediate chain (DYNC1I1 or DYNC1I2).</text>
</comment>
<feature type="repeat" description="TPR" evidence="14">
    <location>
        <begin position="319"/>
        <end position="352"/>
    </location>
</feature>
<keyword evidence="6 14" id="KW-0802">TPR repeat</keyword>
<reference evidence="17 18" key="2">
    <citation type="submission" date="2019-01" db="EMBL/GenBank/DDBJ databases">
        <title>The decoding of complex shrimp genome reveals the adaptation for benthos swimmer, frequently molting mechanism and breeding impact on genome.</title>
        <authorList>
            <person name="Sun Y."/>
            <person name="Gao Y."/>
            <person name="Yu Y."/>
        </authorList>
    </citation>
    <scope>NUCLEOTIDE SEQUENCE [LARGE SCALE GENOMIC DNA]</scope>
    <source>
        <tissue evidence="17">Muscle</tissue>
    </source>
</reference>
<evidence type="ECO:0000256" key="15">
    <source>
        <dbReference type="SAM" id="Coils"/>
    </source>
</evidence>
<organism evidence="17 18">
    <name type="scientific">Penaeus vannamei</name>
    <name type="common">Whiteleg shrimp</name>
    <name type="synonym">Litopenaeus vannamei</name>
    <dbReference type="NCBI Taxonomy" id="6689"/>
    <lineage>
        <taxon>Eukaryota</taxon>
        <taxon>Metazoa</taxon>
        <taxon>Ecdysozoa</taxon>
        <taxon>Arthropoda</taxon>
        <taxon>Crustacea</taxon>
        <taxon>Multicrustacea</taxon>
        <taxon>Malacostraca</taxon>
        <taxon>Eumalacostraca</taxon>
        <taxon>Eucarida</taxon>
        <taxon>Decapoda</taxon>
        <taxon>Dendrobranchiata</taxon>
        <taxon>Penaeoidea</taxon>
        <taxon>Penaeidae</taxon>
        <taxon>Penaeus</taxon>
    </lineage>
</organism>
<evidence type="ECO:0000256" key="1">
    <source>
        <dbReference type="ARBA" id="ARBA00000971"/>
    </source>
</evidence>
<dbReference type="Gene3D" id="1.25.40.10">
    <property type="entry name" value="Tetratricopeptide repeat domain"/>
    <property type="match status" value="1"/>
</dbReference>
<dbReference type="InterPro" id="IPR029000">
    <property type="entry name" value="Cyclophilin-like_dom_sf"/>
</dbReference>
<dbReference type="GO" id="GO:0006457">
    <property type="term" value="P:protein folding"/>
    <property type="evidence" value="ECO:0007669"/>
    <property type="project" value="InterPro"/>
</dbReference>
<keyword evidence="18" id="KW-1185">Reference proteome</keyword>
<dbReference type="GO" id="GO:0005829">
    <property type="term" value="C:cytosol"/>
    <property type="evidence" value="ECO:0007669"/>
    <property type="project" value="TreeGrafter"/>
</dbReference>
<dbReference type="InterPro" id="IPR011990">
    <property type="entry name" value="TPR-like_helical_dom_sf"/>
</dbReference>
<feature type="coiled-coil region" evidence="15">
    <location>
        <begin position="328"/>
        <end position="376"/>
    </location>
</feature>
<accession>A0A3R7PLG0</accession>
<dbReference type="SUPFAM" id="SSF50891">
    <property type="entry name" value="Cyclophilin-like"/>
    <property type="match status" value="1"/>
</dbReference>
<dbReference type="PRINTS" id="PR00153">
    <property type="entry name" value="CSAPPISMRASE"/>
</dbReference>
<dbReference type="CDD" id="cd01926">
    <property type="entry name" value="cyclophilin_ABH_like"/>
    <property type="match status" value="1"/>
</dbReference>
<dbReference type="FunFam" id="1.25.40.10:FF:000029">
    <property type="entry name" value="peptidyl-prolyl cis-trans isomerase D"/>
    <property type="match status" value="1"/>
</dbReference>
<evidence type="ECO:0000256" key="8">
    <source>
        <dbReference type="ARBA" id="ARBA00023235"/>
    </source>
</evidence>
<comment type="subcellular location">
    <subcellularLocation>
        <location evidence="2">Cytoplasm</location>
    </subcellularLocation>
</comment>
<evidence type="ECO:0000256" key="11">
    <source>
        <dbReference type="ARBA" id="ARBA00076602"/>
    </source>
</evidence>
<evidence type="ECO:0000259" key="16">
    <source>
        <dbReference type="PROSITE" id="PS50072"/>
    </source>
</evidence>
<dbReference type="GO" id="GO:0016018">
    <property type="term" value="F:cyclosporin A binding"/>
    <property type="evidence" value="ECO:0007669"/>
    <property type="project" value="TreeGrafter"/>
</dbReference>
<dbReference type="GO" id="GO:0003755">
    <property type="term" value="F:peptidyl-prolyl cis-trans isomerase activity"/>
    <property type="evidence" value="ECO:0007669"/>
    <property type="project" value="UniProtKB-KW"/>
</dbReference>
<evidence type="ECO:0000256" key="10">
    <source>
        <dbReference type="ARBA" id="ARBA00074451"/>
    </source>
</evidence>
<feature type="domain" description="PPIase cyclophilin-type" evidence="16">
    <location>
        <begin position="15"/>
        <end position="178"/>
    </location>
</feature>
<evidence type="ECO:0000256" key="13">
    <source>
        <dbReference type="ARBA" id="ARBA00082405"/>
    </source>
</evidence>
<evidence type="ECO:0000256" key="5">
    <source>
        <dbReference type="ARBA" id="ARBA00022737"/>
    </source>
</evidence>
<dbReference type="Pfam" id="PF00160">
    <property type="entry name" value="Pro_isomerase"/>
    <property type="match status" value="1"/>
</dbReference>
<dbReference type="SMART" id="SM00028">
    <property type="entry name" value="TPR"/>
    <property type="match status" value="3"/>
</dbReference>
<dbReference type="PROSITE" id="PS00170">
    <property type="entry name" value="CSA_PPIASE_1"/>
    <property type="match status" value="1"/>
</dbReference>
<sequence>MTVMEAPESGNPHVFLDVKIGDEIAGRIILELYEDKCPRTVENFRALCTGEKGTGQKGRPLHFKGCTFHRIIENFMVQGGDFTNHDGTGGESIYGDKFEDENFEYKHSSEGILSMANAGPNTNGSQFFITLTATPHLDGKHVVFGRVVKGLGVTKILEKVKTDGDKPVERCEIYDCGEFKPGESFGITDNDGTADVYPQFPDDSNLNFLEDSMATLIQVVNDIKDSGNTYFKNQDFTAAIKKYQKSLVYIKTAIHPSLMFCIEEQGKARSDISELEVNILTKLSVSCLLNHALCSIKLNWFGKAISDCDRAIELDSSNPKAYFRRGQAYNLSNDIDSARTDLEKAKELEPNDKGILRELDAVLKKIRARKEKEKAAYAKMFQ</sequence>
<evidence type="ECO:0000256" key="7">
    <source>
        <dbReference type="ARBA" id="ARBA00023110"/>
    </source>
</evidence>
<evidence type="ECO:0000256" key="6">
    <source>
        <dbReference type="ARBA" id="ARBA00022803"/>
    </source>
</evidence>
<keyword evidence="8 17" id="KW-0413">Isomerase</keyword>
<dbReference type="InterPro" id="IPR020892">
    <property type="entry name" value="Cyclophilin-type_PPIase_CS"/>
</dbReference>
<dbReference type="InterPro" id="IPR002130">
    <property type="entry name" value="Cyclophilin-type_PPIase_dom"/>
</dbReference>
<evidence type="ECO:0000313" key="18">
    <source>
        <dbReference type="Proteomes" id="UP000283509"/>
    </source>
</evidence>
<dbReference type="PROSITE" id="PS50072">
    <property type="entry name" value="CSA_PPIASE_2"/>
    <property type="match status" value="1"/>
</dbReference>
<dbReference type="EC" id="5.2.1.8" evidence="3"/>
<evidence type="ECO:0000256" key="2">
    <source>
        <dbReference type="ARBA" id="ARBA00004496"/>
    </source>
</evidence>
<keyword evidence="5" id="KW-0677">Repeat</keyword>
<evidence type="ECO:0000256" key="14">
    <source>
        <dbReference type="PROSITE-ProRule" id="PRU00339"/>
    </source>
</evidence>
<reference evidence="17 18" key="1">
    <citation type="submission" date="2018-04" db="EMBL/GenBank/DDBJ databases">
        <authorList>
            <person name="Zhang X."/>
            <person name="Yuan J."/>
            <person name="Li F."/>
            <person name="Xiang J."/>
        </authorList>
    </citation>
    <scope>NUCLEOTIDE SEQUENCE [LARGE SCALE GENOMIC DNA]</scope>
    <source>
        <tissue evidence="17">Muscle</tissue>
    </source>
</reference>
<evidence type="ECO:0000256" key="4">
    <source>
        <dbReference type="ARBA" id="ARBA00022490"/>
    </source>
</evidence>
<dbReference type="Pfam" id="PF13181">
    <property type="entry name" value="TPR_8"/>
    <property type="match status" value="2"/>
</dbReference>
<keyword evidence="4" id="KW-0963">Cytoplasm</keyword>
<dbReference type="FunFam" id="2.40.100.10:FF:000009">
    <property type="entry name" value="Peptidyl-prolyl cis-trans isomerase D"/>
    <property type="match status" value="1"/>
</dbReference>
<comment type="catalytic activity">
    <reaction evidence="1">
        <text>[protein]-peptidylproline (omega=180) = [protein]-peptidylproline (omega=0)</text>
        <dbReference type="Rhea" id="RHEA:16237"/>
        <dbReference type="Rhea" id="RHEA-COMP:10747"/>
        <dbReference type="Rhea" id="RHEA-COMP:10748"/>
        <dbReference type="ChEBI" id="CHEBI:83833"/>
        <dbReference type="ChEBI" id="CHEBI:83834"/>
        <dbReference type="EC" id="5.2.1.8"/>
    </reaction>
</comment>
<dbReference type="InterPro" id="IPR019734">
    <property type="entry name" value="TPR_rpt"/>
</dbReference>
<comment type="caution">
    <text evidence="17">The sequence shown here is derived from an EMBL/GenBank/DDBJ whole genome shotgun (WGS) entry which is preliminary data.</text>
</comment>
<dbReference type="AlphaFoldDB" id="A0A3R7PLG0"/>
<dbReference type="SUPFAM" id="SSF48452">
    <property type="entry name" value="TPR-like"/>
    <property type="match status" value="1"/>
</dbReference>
<protein>
    <recommendedName>
        <fullName evidence="10">Peptidyl-prolyl cis-trans isomerase D</fullName>
        <ecNumber evidence="3">5.2.1.8</ecNumber>
    </recommendedName>
    <alternativeName>
        <fullName evidence="12">40 kDa peptidyl-prolyl cis-trans isomerase</fullName>
    </alternativeName>
    <alternativeName>
        <fullName evidence="13">Cyclophilin-40</fullName>
    </alternativeName>
    <alternativeName>
        <fullName evidence="11">Rotamase D</fullName>
    </alternativeName>
</protein>
<dbReference type="Proteomes" id="UP000283509">
    <property type="component" value="Unassembled WGS sequence"/>
</dbReference>
<proteinExistence type="predicted"/>
<evidence type="ECO:0000256" key="12">
    <source>
        <dbReference type="ARBA" id="ARBA00077823"/>
    </source>
</evidence>
<dbReference type="STRING" id="6689.A0A3R7PLG0"/>
<dbReference type="EMBL" id="QCYY01001744">
    <property type="protein sequence ID" value="ROT75704.1"/>
    <property type="molecule type" value="Genomic_DNA"/>
</dbReference>
<keyword evidence="7" id="KW-0697">Rotamase</keyword>
<dbReference type="PANTHER" id="PTHR11071:SF561">
    <property type="entry name" value="PEPTIDYL-PROLYL CIS-TRANS ISOMERASE D-RELATED"/>
    <property type="match status" value="1"/>
</dbReference>
<evidence type="ECO:0000313" key="17">
    <source>
        <dbReference type="EMBL" id="ROT75704.1"/>
    </source>
</evidence>
<keyword evidence="15" id="KW-0175">Coiled coil</keyword>
<dbReference type="Gene3D" id="2.40.100.10">
    <property type="entry name" value="Cyclophilin-like"/>
    <property type="match status" value="1"/>
</dbReference>
<evidence type="ECO:0000256" key="9">
    <source>
        <dbReference type="ARBA" id="ARBA00064827"/>
    </source>
</evidence>
<evidence type="ECO:0000256" key="3">
    <source>
        <dbReference type="ARBA" id="ARBA00013194"/>
    </source>
</evidence>
<name>A0A3R7PLG0_PENVA</name>
<gene>
    <name evidence="17" type="ORF">C7M84_005748</name>
</gene>
<dbReference type="PANTHER" id="PTHR11071">
    <property type="entry name" value="PEPTIDYL-PROLYL CIS-TRANS ISOMERASE"/>
    <property type="match status" value="1"/>
</dbReference>
<dbReference type="OrthoDB" id="407558at2759"/>
<dbReference type="PROSITE" id="PS50005">
    <property type="entry name" value="TPR"/>
    <property type="match status" value="1"/>
</dbReference>